<dbReference type="Proteomes" id="UP000263642">
    <property type="component" value="Unassembled WGS sequence"/>
</dbReference>
<evidence type="ECO:0000313" key="3">
    <source>
        <dbReference type="Proteomes" id="UP000263642"/>
    </source>
</evidence>
<feature type="region of interest" description="Disordered" evidence="1">
    <location>
        <begin position="245"/>
        <end position="277"/>
    </location>
</feature>
<sequence>MSLLLILTLTGCGGRGHSDLLEARLRQQEDSIFALQRDLKESQHALDSARHQSEEMSKQLAKASNGSLLPEQTKALYKVTGVKVNSLLTGGVDLDSKQGDELWTTVVTPHDADGETVKLPADFELELVDLNQPEENRRVGLWTFDSQEVRSHWYSGFAGSGFRFELPWQTTPHNSELTLVVRMKSPDGRIFNTTSPLKIAQIENTTSVKQAVSRERLTPAEPARISFDENPAVIQQQSATVSAEIENPFEEVREDQPAAPSPFQADDESPFRVITDE</sequence>
<proteinExistence type="predicted"/>
<dbReference type="AlphaFoldDB" id="A0A3D3R545"/>
<protein>
    <submittedName>
        <fullName evidence="2">Uncharacterized protein</fullName>
    </submittedName>
</protein>
<dbReference type="EMBL" id="DQAY01000053">
    <property type="protein sequence ID" value="HCO23137.1"/>
    <property type="molecule type" value="Genomic_DNA"/>
</dbReference>
<comment type="caution">
    <text evidence="2">The sequence shown here is derived from an EMBL/GenBank/DDBJ whole genome shotgun (WGS) entry which is preliminary data.</text>
</comment>
<accession>A0A3D3R545</accession>
<evidence type="ECO:0000313" key="2">
    <source>
        <dbReference type="EMBL" id="HCO23137.1"/>
    </source>
</evidence>
<name>A0A3D3R545_9PLAN</name>
<reference evidence="2 3" key="1">
    <citation type="journal article" date="2018" name="Nat. Biotechnol.">
        <title>A standardized bacterial taxonomy based on genome phylogeny substantially revises the tree of life.</title>
        <authorList>
            <person name="Parks D.H."/>
            <person name="Chuvochina M."/>
            <person name="Waite D.W."/>
            <person name="Rinke C."/>
            <person name="Skarshewski A."/>
            <person name="Chaumeil P.A."/>
            <person name="Hugenholtz P."/>
        </authorList>
    </citation>
    <scope>NUCLEOTIDE SEQUENCE [LARGE SCALE GENOMIC DNA]</scope>
    <source>
        <strain evidence="2">UBA9375</strain>
    </source>
</reference>
<gene>
    <name evidence="2" type="ORF">DIT97_08785</name>
</gene>
<organism evidence="2 3">
    <name type="scientific">Gimesia maris</name>
    <dbReference type="NCBI Taxonomy" id="122"/>
    <lineage>
        <taxon>Bacteria</taxon>
        <taxon>Pseudomonadati</taxon>
        <taxon>Planctomycetota</taxon>
        <taxon>Planctomycetia</taxon>
        <taxon>Planctomycetales</taxon>
        <taxon>Planctomycetaceae</taxon>
        <taxon>Gimesia</taxon>
    </lineage>
</organism>
<evidence type="ECO:0000256" key="1">
    <source>
        <dbReference type="SAM" id="MobiDB-lite"/>
    </source>
</evidence>